<dbReference type="AlphaFoldDB" id="A0A087BT90"/>
<reference evidence="4 5" key="1">
    <citation type="submission" date="2014-03" db="EMBL/GenBank/DDBJ databases">
        <title>Genomics of Bifidobacteria.</title>
        <authorList>
            <person name="Ventura M."/>
            <person name="Milani C."/>
            <person name="Lugli G.A."/>
        </authorList>
    </citation>
    <scope>NUCLEOTIDE SEQUENCE [LARGE SCALE GENOMIC DNA]</scope>
    <source>
        <strain evidence="4 5">LMG 11592</strain>
    </source>
</reference>
<dbReference type="EC" id="1.5.1.39" evidence="4"/>
<evidence type="ECO:0000313" key="4">
    <source>
        <dbReference type="EMBL" id="KFI74240.1"/>
    </source>
</evidence>
<keyword evidence="5" id="KW-1185">Reference proteome</keyword>
<dbReference type="PANTHER" id="PTHR43425:SF2">
    <property type="entry name" value="OXYGEN-INSENSITIVE NADPH NITROREDUCTASE"/>
    <property type="match status" value="1"/>
</dbReference>
<dbReference type="PANTHER" id="PTHR43425">
    <property type="entry name" value="OXYGEN-INSENSITIVE NADPH NITROREDUCTASE"/>
    <property type="match status" value="1"/>
</dbReference>
<keyword evidence="3 4" id="KW-0560">Oxidoreductase</keyword>
<proteinExistence type="predicted"/>
<dbReference type="SUPFAM" id="SSF55469">
    <property type="entry name" value="FMN-dependent nitroreductase-like"/>
    <property type="match status" value="1"/>
</dbReference>
<evidence type="ECO:0000256" key="3">
    <source>
        <dbReference type="ARBA" id="ARBA00023002"/>
    </source>
</evidence>
<dbReference type="GO" id="GO:0008752">
    <property type="term" value="F:FMN reductase [NAD(P)H] activity"/>
    <property type="evidence" value="ECO:0007669"/>
    <property type="project" value="UniProtKB-EC"/>
</dbReference>
<name>A0A087BT90_9BIFI</name>
<evidence type="ECO:0000256" key="2">
    <source>
        <dbReference type="ARBA" id="ARBA00022643"/>
    </source>
</evidence>
<evidence type="ECO:0000313" key="5">
    <source>
        <dbReference type="Proteomes" id="UP000029014"/>
    </source>
</evidence>
<protein>
    <submittedName>
        <fullName evidence="4">NADPH-flavin oxidoreductase</fullName>
        <ecNumber evidence="4">1.5.1.39</ecNumber>
    </submittedName>
</protein>
<dbReference type="Gene3D" id="3.40.109.10">
    <property type="entry name" value="NADH Oxidase"/>
    <property type="match status" value="1"/>
</dbReference>
<keyword evidence="1" id="KW-0285">Flavoprotein</keyword>
<dbReference type="InterPro" id="IPR000415">
    <property type="entry name" value="Nitroreductase-like"/>
</dbReference>
<accession>A0A087BT90</accession>
<dbReference type="EMBL" id="JGZD01000001">
    <property type="protein sequence ID" value="KFI74240.1"/>
    <property type="molecule type" value="Genomic_DNA"/>
</dbReference>
<dbReference type="Proteomes" id="UP000029014">
    <property type="component" value="Unassembled WGS sequence"/>
</dbReference>
<dbReference type="InterPro" id="IPR016446">
    <property type="entry name" value="Flavin_OxRdtase_Frp"/>
</dbReference>
<sequence length="196" mass="21649">MAEIGRQHYIAEAPLLYVFVIDERRNAMIARRRGIGIEDGSFTLTTSYRFTQAQNDATLALHAMDTAANAFGLGTVVLGSILNDVAGLIEALRLPRYTYPVLGLAIGHADQRPALKPRLPREAQFFTDHYPQDDETLLDGYIDDFDDAVHHYYDLRNADRPVDALSQQIATAAVSTDVLGKGVSQPAKDQGFSLDR</sequence>
<gene>
    <name evidence="4" type="ORF">BMIN_1141</name>
</gene>
<evidence type="ECO:0000256" key="1">
    <source>
        <dbReference type="ARBA" id="ARBA00022630"/>
    </source>
</evidence>
<organism evidence="4 5">
    <name type="scientific">Bifidobacterium minimum</name>
    <dbReference type="NCBI Taxonomy" id="1693"/>
    <lineage>
        <taxon>Bacteria</taxon>
        <taxon>Bacillati</taxon>
        <taxon>Actinomycetota</taxon>
        <taxon>Actinomycetes</taxon>
        <taxon>Bifidobacteriales</taxon>
        <taxon>Bifidobacteriaceae</taxon>
        <taxon>Bifidobacterium</taxon>
    </lineage>
</organism>
<comment type="caution">
    <text evidence="4">The sequence shown here is derived from an EMBL/GenBank/DDBJ whole genome shotgun (WGS) entry which is preliminary data.</text>
</comment>
<dbReference type="STRING" id="1693.BMIN_1141"/>
<dbReference type="eggNOG" id="COG0778">
    <property type="taxonomic scope" value="Bacteria"/>
</dbReference>
<keyword evidence="2" id="KW-0288">FMN</keyword>